<name>A0A8T2NSI3_9TELE</name>
<protein>
    <submittedName>
        <fullName evidence="1">Uncharacterized protein</fullName>
    </submittedName>
</protein>
<dbReference type="EMBL" id="JAFBMS010000042">
    <property type="protein sequence ID" value="KAG9340582.1"/>
    <property type="molecule type" value="Genomic_DNA"/>
</dbReference>
<dbReference type="Proteomes" id="UP000824540">
    <property type="component" value="Unassembled WGS sequence"/>
</dbReference>
<organism evidence="1 2">
    <name type="scientific">Albula glossodonta</name>
    <name type="common">roundjaw bonefish</name>
    <dbReference type="NCBI Taxonomy" id="121402"/>
    <lineage>
        <taxon>Eukaryota</taxon>
        <taxon>Metazoa</taxon>
        <taxon>Chordata</taxon>
        <taxon>Craniata</taxon>
        <taxon>Vertebrata</taxon>
        <taxon>Euteleostomi</taxon>
        <taxon>Actinopterygii</taxon>
        <taxon>Neopterygii</taxon>
        <taxon>Teleostei</taxon>
        <taxon>Albuliformes</taxon>
        <taxon>Albulidae</taxon>
        <taxon>Albula</taxon>
    </lineage>
</organism>
<accession>A0A8T2NSI3</accession>
<evidence type="ECO:0000313" key="2">
    <source>
        <dbReference type="Proteomes" id="UP000824540"/>
    </source>
</evidence>
<dbReference type="AlphaFoldDB" id="A0A8T2NSI3"/>
<proteinExistence type="predicted"/>
<evidence type="ECO:0000313" key="1">
    <source>
        <dbReference type="EMBL" id="KAG9340582.1"/>
    </source>
</evidence>
<sequence>MVMVVRYECSDGQHVGRRETDIQRGDTLGLSRAQVIDILKLRFTVAVRDKIKHVREYLSEAHLEVALCSKCGYTALISLLLRLYPLHSHDTGRGTSVCGELEARSSVSLCTLTSTLEAVELLLLPHCSTMAGPIHGNRAAGNGIMGNDCSFLEADRVWWPEPLTHILTIPAQLSPLCFTQMQCAVLGLSKCLYSHSSHSSEGQEQVFPLMLQPEAFLMPLDSFCVQGGWGMGYGVLGFSLF</sequence>
<reference evidence="1" key="1">
    <citation type="thesis" date="2021" institute="BYU ScholarsArchive" country="Provo, UT, USA">
        <title>Applications of and Algorithms for Genome Assembly and Genomic Analyses with an Emphasis on Marine Teleosts.</title>
        <authorList>
            <person name="Pickett B.D."/>
        </authorList>
    </citation>
    <scope>NUCLEOTIDE SEQUENCE</scope>
    <source>
        <strain evidence="1">HI-2016</strain>
    </source>
</reference>
<keyword evidence="2" id="KW-1185">Reference proteome</keyword>
<gene>
    <name evidence="1" type="ORF">JZ751_021404</name>
</gene>
<comment type="caution">
    <text evidence="1">The sequence shown here is derived from an EMBL/GenBank/DDBJ whole genome shotgun (WGS) entry which is preliminary data.</text>
</comment>